<dbReference type="EMBL" id="SWAU01000155">
    <property type="protein sequence ID" value="TKA95722.1"/>
    <property type="molecule type" value="Genomic_DNA"/>
</dbReference>
<name>A0A4U0YSU1_9RHOB</name>
<comment type="caution">
    <text evidence="1">The sequence shown here is derived from an EMBL/GenBank/DDBJ whole genome shotgun (WGS) entry which is preliminary data.</text>
</comment>
<reference evidence="1 2" key="1">
    <citation type="submission" date="2019-04" db="EMBL/GenBank/DDBJ databases">
        <title>Crypto-aerobic microbial life in anoxic (sulfidic) marine sediments.</title>
        <authorList>
            <person name="Bhattacharya S."/>
            <person name="Roy C."/>
            <person name="Mondal N."/>
            <person name="Sarkar J."/>
            <person name="Mandal S."/>
            <person name="Rameez M.J."/>
            <person name="Ghosh W."/>
        </authorList>
    </citation>
    <scope>NUCLEOTIDE SEQUENCE [LARGE SCALE GENOMIC DNA]</scope>
    <source>
        <strain evidence="1 2">SBBC</strain>
    </source>
</reference>
<dbReference type="AlphaFoldDB" id="A0A4U0YSU1"/>
<dbReference type="Proteomes" id="UP000306340">
    <property type="component" value="Unassembled WGS sequence"/>
</dbReference>
<dbReference type="SUPFAM" id="SSF55447">
    <property type="entry name" value="CO dehydrogenase flavoprotein C-terminal domain-like"/>
    <property type="match status" value="1"/>
</dbReference>
<gene>
    <name evidence="1" type="ORF">FAZ78_15315</name>
</gene>
<feature type="non-terminal residue" evidence="1">
    <location>
        <position position="1"/>
    </location>
</feature>
<organism evidence="1 2">
    <name type="scientific">Cereibacter changlensis</name>
    <dbReference type="NCBI Taxonomy" id="402884"/>
    <lineage>
        <taxon>Bacteria</taxon>
        <taxon>Pseudomonadati</taxon>
        <taxon>Pseudomonadota</taxon>
        <taxon>Alphaproteobacteria</taxon>
        <taxon>Rhodobacterales</taxon>
        <taxon>Paracoccaceae</taxon>
        <taxon>Cereibacter</taxon>
    </lineage>
</organism>
<accession>A0A4U0YSU1</accession>
<proteinExistence type="predicted"/>
<sequence length="75" mass="7692">CREAEQALVGQPATAESFARAAELAVEGARPSGDNAAKIELARRIAIRALSLAADGTPDRLPALPASVFAGEYNG</sequence>
<dbReference type="InterPro" id="IPR036683">
    <property type="entry name" value="CO_DH_flav_C_dom_sf"/>
</dbReference>
<evidence type="ECO:0000313" key="1">
    <source>
        <dbReference type="EMBL" id="TKA95722.1"/>
    </source>
</evidence>
<evidence type="ECO:0000313" key="2">
    <source>
        <dbReference type="Proteomes" id="UP000306340"/>
    </source>
</evidence>
<protein>
    <submittedName>
        <fullName evidence="1">Xanthine dehydrogenase family protein subunit M</fullName>
    </submittedName>
</protein>
<dbReference type="Gene3D" id="3.30.390.50">
    <property type="entry name" value="CO dehydrogenase flavoprotein, C-terminal domain"/>
    <property type="match status" value="1"/>
</dbReference>